<feature type="region of interest" description="Disordered" evidence="4">
    <location>
        <begin position="1"/>
        <end position="39"/>
    </location>
</feature>
<keyword evidence="2" id="KW-0863">Zinc-finger</keyword>
<feature type="region of interest" description="Disordered" evidence="4">
    <location>
        <begin position="341"/>
        <end position="390"/>
    </location>
</feature>
<dbReference type="InterPro" id="IPR001878">
    <property type="entry name" value="Znf_CCHC"/>
</dbReference>
<evidence type="ECO:0000313" key="6">
    <source>
        <dbReference type="EMBL" id="RKO93161.1"/>
    </source>
</evidence>
<dbReference type="Proteomes" id="UP000269721">
    <property type="component" value="Unassembled WGS sequence"/>
</dbReference>
<feature type="domain" description="CCHC-type" evidence="5">
    <location>
        <begin position="490"/>
        <end position="506"/>
    </location>
</feature>
<feature type="region of interest" description="Disordered" evidence="4">
    <location>
        <begin position="79"/>
        <end position="136"/>
    </location>
</feature>
<dbReference type="InterPro" id="IPR025829">
    <property type="entry name" value="Zn_knuckle_CX2CX3GHX4C"/>
</dbReference>
<keyword evidence="3" id="KW-0862">Zinc</keyword>
<evidence type="ECO:0000256" key="2">
    <source>
        <dbReference type="ARBA" id="ARBA00022771"/>
    </source>
</evidence>
<dbReference type="OrthoDB" id="444325at2759"/>
<feature type="domain" description="CCHC-type" evidence="5">
    <location>
        <begin position="401"/>
        <end position="417"/>
    </location>
</feature>
<reference evidence="7" key="1">
    <citation type="journal article" date="2018" name="Nat. Microbiol.">
        <title>Leveraging single-cell genomics to expand the fungal tree of life.</title>
        <authorList>
            <person name="Ahrendt S.R."/>
            <person name="Quandt C.A."/>
            <person name="Ciobanu D."/>
            <person name="Clum A."/>
            <person name="Salamov A."/>
            <person name="Andreopoulos B."/>
            <person name="Cheng J.F."/>
            <person name="Woyke T."/>
            <person name="Pelin A."/>
            <person name="Henrissat B."/>
            <person name="Reynolds N.K."/>
            <person name="Benny G.L."/>
            <person name="Smith M.E."/>
            <person name="James T.Y."/>
            <person name="Grigoriev I.V."/>
        </authorList>
    </citation>
    <scope>NUCLEOTIDE SEQUENCE [LARGE SCALE GENOMIC DNA]</scope>
</reference>
<dbReference type="SUPFAM" id="SSF57756">
    <property type="entry name" value="Retrovirus zinc finger-like domains"/>
    <property type="match status" value="1"/>
</dbReference>
<keyword evidence="1" id="KW-0479">Metal-binding</keyword>
<evidence type="ECO:0000259" key="5">
    <source>
        <dbReference type="SMART" id="SM00343"/>
    </source>
</evidence>
<keyword evidence="7" id="KW-1185">Reference proteome</keyword>
<dbReference type="InterPro" id="IPR036875">
    <property type="entry name" value="Znf_CCHC_sf"/>
</dbReference>
<name>A0A4P9WJP8_9FUNG</name>
<dbReference type="GO" id="GO:0003676">
    <property type="term" value="F:nucleic acid binding"/>
    <property type="evidence" value="ECO:0007669"/>
    <property type="project" value="InterPro"/>
</dbReference>
<proteinExistence type="predicted"/>
<evidence type="ECO:0000256" key="3">
    <source>
        <dbReference type="ARBA" id="ARBA00022833"/>
    </source>
</evidence>
<dbReference type="Pfam" id="PF13696">
    <property type="entry name" value="zf-CCHC_2"/>
    <property type="match status" value="3"/>
</dbReference>
<evidence type="ECO:0000256" key="4">
    <source>
        <dbReference type="SAM" id="MobiDB-lite"/>
    </source>
</evidence>
<gene>
    <name evidence="6" type="ORF">BDK51DRAFT_28953</name>
</gene>
<feature type="compositionally biased region" description="Polar residues" evidence="4">
    <location>
        <begin position="366"/>
        <end position="378"/>
    </location>
</feature>
<feature type="domain" description="CCHC-type" evidence="5">
    <location>
        <begin position="463"/>
        <end position="479"/>
    </location>
</feature>
<evidence type="ECO:0000313" key="7">
    <source>
        <dbReference type="Proteomes" id="UP000269721"/>
    </source>
</evidence>
<evidence type="ECO:0000256" key="1">
    <source>
        <dbReference type="ARBA" id="ARBA00022723"/>
    </source>
</evidence>
<feature type="region of interest" description="Disordered" evidence="4">
    <location>
        <begin position="195"/>
        <end position="217"/>
    </location>
</feature>
<accession>A0A4P9WJP8</accession>
<sequence>MMSGGAHPIGDHASHIPLHPPPGLRLPMPNGPGPIQPHDETSLLHAKQLAEREHYALMALHHHHHHQQEQHALQYHHLPQLGHPGEYNQHPHPHSHPHAHGHAHPHANGHGPGLPPHAYLGGGGLPPPPRGYGDAQSLRYLGAMGNMRGPPLPQYMGGMQQHGPQSVGHMGGGGGGVAGGVGAGGLHLVAMNMGGPAGGGPSSSSSSSVGTSSGAPGAGGLSGVSAIHYPAAAAAREDAYYNTAAVLREHQVAAQRDFEDQLCAKFADIDIDRPASQREEQQRLAFKSTQGLFSPAQYPSYEDALNDTAVSMVKPFLYDSYRTMSPGNGVSIGREVATPYRPSATTAVSPSAAEGAPSSPSGTARTPRSTRSVGQSTSEDIESQPAPPFKPYTTAPPAGYVCKLCFVDGHWLKNCVLYRERRRDSTTSLGSLAYSGRSFSLGSRLLGGQRVPLKTSTPPKGYVCRKCNLAGHWIQQCSQQKHSVPPESYTCKICTMKGHWIYQCPQRVPKSMMISF</sequence>
<dbReference type="GO" id="GO:0008270">
    <property type="term" value="F:zinc ion binding"/>
    <property type="evidence" value="ECO:0007669"/>
    <property type="project" value="UniProtKB-KW"/>
</dbReference>
<protein>
    <recommendedName>
        <fullName evidence="5">CCHC-type domain-containing protein</fullName>
    </recommendedName>
</protein>
<dbReference type="Gene3D" id="4.10.60.10">
    <property type="entry name" value="Zinc finger, CCHC-type"/>
    <property type="match status" value="1"/>
</dbReference>
<dbReference type="AlphaFoldDB" id="A0A4P9WJP8"/>
<feature type="compositionally biased region" description="Low complexity" evidence="4">
    <location>
        <begin position="342"/>
        <end position="364"/>
    </location>
</feature>
<feature type="compositionally biased region" description="Pro residues" evidence="4">
    <location>
        <begin position="18"/>
        <end position="35"/>
    </location>
</feature>
<feature type="compositionally biased region" description="Basic residues" evidence="4">
    <location>
        <begin position="91"/>
        <end position="107"/>
    </location>
</feature>
<feature type="compositionally biased region" description="Low complexity" evidence="4">
    <location>
        <begin position="202"/>
        <end position="215"/>
    </location>
</feature>
<dbReference type="SMART" id="SM00343">
    <property type="entry name" value="ZnF_C2HC"/>
    <property type="match status" value="3"/>
</dbReference>
<organism evidence="6 7">
    <name type="scientific">Blyttiomyces helicus</name>
    <dbReference type="NCBI Taxonomy" id="388810"/>
    <lineage>
        <taxon>Eukaryota</taxon>
        <taxon>Fungi</taxon>
        <taxon>Fungi incertae sedis</taxon>
        <taxon>Chytridiomycota</taxon>
        <taxon>Chytridiomycota incertae sedis</taxon>
        <taxon>Chytridiomycetes</taxon>
        <taxon>Chytridiomycetes incertae sedis</taxon>
        <taxon>Blyttiomyces</taxon>
    </lineage>
</organism>
<dbReference type="EMBL" id="KZ994350">
    <property type="protein sequence ID" value="RKO93161.1"/>
    <property type="molecule type" value="Genomic_DNA"/>
</dbReference>